<feature type="chain" id="PRO_5020190289" description="Outer membrane protein beta-barrel domain-containing protein" evidence="1">
    <location>
        <begin position="20"/>
        <end position="142"/>
    </location>
</feature>
<dbReference type="AlphaFoldDB" id="A0A4Q7IGX5"/>
<protein>
    <recommendedName>
        <fullName evidence="4">Outer membrane protein beta-barrel domain-containing protein</fullName>
    </recommendedName>
</protein>
<dbReference type="RefSeq" id="WP_130257292.1">
    <property type="nucleotide sequence ID" value="NZ_PPSX01000114.1"/>
</dbReference>
<name>A0A4Q7IGX5_9GAMM</name>
<organism evidence="2 3">
    <name type="scientific">Pseudoalteromonas phenolica</name>
    <dbReference type="NCBI Taxonomy" id="161398"/>
    <lineage>
        <taxon>Bacteria</taxon>
        <taxon>Pseudomonadati</taxon>
        <taxon>Pseudomonadota</taxon>
        <taxon>Gammaproteobacteria</taxon>
        <taxon>Alteromonadales</taxon>
        <taxon>Pseudoalteromonadaceae</taxon>
        <taxon>Pseudoalteromonas</taxon>
    </lineage>
</organism>
<gene>
    <name evidence="2" type="ORF">C1E23_20300</name>
</gene>
<evidence type="ECO:0000256" key="1">
    <source>
        <dbReference type="SAM" id="SignalP"/>
    </source>
</evidence>
<reference evidence="2 3" key="1">
    <citation type="submission" date="2018-01" db="EMBL/GenBank/DDBJ databases">
        <title>Co-occurrence of chitin degradation, pigmentation and bioactivity in marine Pseudoalteromonas.</title>
        <authorList>
            <person name="Paulsen S."/>
            <person name="Gram L."/>
            <person name="Machado H."/>
        </authorList>
    </citation>
    <scope>NUCLEOTIDE SEQUENCE [LARGE SCALE GENOMIC DNA]</scope>
    <source>
        <strain evidence="2 3">S3898</strain>
    </source>
</reference>
<comment type="caution">
    <text evidence="2">The sequence shown here is derived from an EMBL/GenBank/DDBJ whole genome shotgun (WGS) entry which is preliminary data.</text>
</comment>
<feature type="signal peptide" evidence="1">
    <location>
        <begin position="1"/>
        <end position="19"/>
    </location>
</feature>
<sequence>MFRKALLVTMLLLPSFANADENKVSAGVGFQYGGALGVKYAVNTGDNSRLFAAIGLIGGAVGYEYALSEKNAISFALGSEVIVSEKGFVMLEYNHYFQGHDNTGWRVGGGIGITRKDQGGAYGAYGETDTKGNISVNIGYQF</sequence>
<keyword evidence="1" id="KW-0732">Signal</keyword>
<evidence type="ECO:0000313" key="3">
    <source>
        <dbReference type="Proteomes" id="UP000291338"/>
    </source>
</evidence>
<dbReference type="Proteomes" id="UP000291338">
    <property type="component" value="Unassembled WGS sequence"/>
</dbReference>
<proteinExistence type="predicted"/>
<dbReference type="EMBL" id="PPSX01000114">
    <property type="protein sequence ID" value="RZQ51294.1"/>
    <property type="molecule type" value="Genomic_DNA"/>
</dbReference>
<accession>A0A4Q7IGX5</accession>
<evidence type="ECO:0000313" key="2">
    <source>
        <dbReference type="EMBL" id="RZQ51294.1"/>
    </source>
</evidence>
<evidence type="ECO:0008006" key="4">
    <source>
        <dbReference type="Google" id="ProtNLM"/>
    </source>
</evidence>